<name>A0AAD4HZW1_9PEZI</name>
<evidence type="ECO:0000259" key="2">
    <source>
        <dbReference type="Pfam" id="PF03981"/>
    </source>
</evidence>
<evidence type="ECO:0000313" key="4">
    <source>
        <dbReference type="Proteomes" id="UP001197093"/>
    </source>
</evidence>
<dbReference type="AlphaFoldDB" id="A0AAD4HZW1"/>
<protein>
    <recommendedName>
        <fullName evidence="2">Ubiquinol-cytochrome c chaperone domain-containing protein</fullName>
    </recommendedName>
</protein>
<evidence type="ECO:0000256" key="1">
    <source>
        <dbReference type="ARBA" id="ARBA00006407"/>
    </source>
</evidence>
<evidence type="ECO:0000313" key="3">
    <source>
        <dbReference type="EMBL" id="KAG7290447.1"/>
    </source>
</evidence>
<dbReference type="PANTHER" id="PTHR12184:SF1">
    <property type="entry name" value="UBIQUINOL-CYTOCHROME-C REDUCTASE COMPLEX ASSEMBLY FACTOR 1"/>
    <property type="match status" value="1"/>
</dbReference>
<dbReference type="GO" id="GO:0005739">
    <property type="term" value="C:mitochondrion"/>
    <property type="evidence" value="ECO:0007669"/>
    <property type="project" value="TreeGrafter"/>
</dbReference>
<gene>
    <name evidence="3" type="ORF">NEMBOFW57_000449</name>
</gene>
<dbReference type="InterPro" id="IPR021150">
    <property type="entry name" value="Ubiq_cyt_c_chap"/>
</dbReference>
<accession>A0AAD4HZW1</accession>
<reference evidence="3" key="1">
    <citation type="submission" date="2023-02" db="EMBL/GenBank/DDBJ databases">
        <authorList>
            <person name="Palmer J.M."/>
        </authorList>
    </citation>
    <scope>NUCLEOTIDE SEQUENCE</scope>
    <source>
        <strain evidence="3">FW57</strain>
    </source>
</reference>
<comment type="caution">
    <text evidence="3">The sequence shown here is derived from an EMBL/GenBank/DDBJ whole genome shotgun (WGS) entry which is preliminary data.</text>
</comment>
<keyword evidence="4" id="KW-1185">Reference proteome</keyword>
<dbReference type="Proteomes" id="UP001197093">
    <property type="component" value="Unassembled WGS sequence"/>
</dbReference>
<sequence>MHPLQSSLRCAAASSPATCALGFATAPISAPTRSARRALHTTAPRQKFDLKGMLLGRVAQSLAAGKSSYFVYKTTETMYKACAAQADYTINAADRKAGTLQTTADGEEIGVSKGGPWHDDLALLPTFSTWAHVTMLHMYLLVVRFRCLDSVSQQAWQDQLVNHFFYHAEAKMEDVHDLSSRMIRQRYLKDLFVQWRGLILACDEAIVKGDAVLASAVWRNLFKASEDVDVRSLAAVVAWMRSGLRELGEMSDESVELVGHKAFPSVGTKFGVIDLPTASMKAAFEQAGIRP</sequence>
<dbReference type="Pfam" id="PF03981">
    <property type="entry name" value="Ubiq_cyt_C_chap"/>
    <property type="match status" value="1"/>
</dbReference>
<feature type="domain" description="Ubiquinol-cytochrome c chaperone" evidence="2">
    <location>
        <begin position="120"/>
        <end position="254"/>
    </location>
</feature>
<comment type="similarity">
    <text evidence="1">Belongs to the CBP3 family.</text>
</comment>
<dbReference type="InterPro" id="IPR007129">
    <property type="entry name" value="Ubiqinol_cyt_c_chaperone_CPB3"/>
</dbReference>
<dbReference type="EMBL" id="JAHCVI010000001">
    <property type="protein sequence ID" value="KAG7290447.1"/>
    <property type="molecule type" value="Genomic_DNA"/>
</dbReference>
<organism evidence="3 4">
    <name type="scientific">Staphylotrichum longicolle</name>
    <dbReference type="NCBI Taxonomy" id="669026"/>
    <lineage>
        <taxon>Eukaryota</taxon>
        <taxon>Fungi</taxon>
        <taxon>Dikarya</taxon>
        <taxon>Ascomycota</taxon>
        <taxon>Pezizomycotina</taxon>
        <taxon>Sordariomycetes</taxon>
        <taxon>Sordariomycetidae</taxon>
        <taxon>Sordariales</taxon>
        <taxon>Chaetomiaceae</taxon>
        <taxon>Staphylotrichum</taxon>
    </lineage>
</organism>
<proteinExistence type="inferred from homology"/>
<dbReference type="GO" id="GO:0034551">
    <property type="term" value="P:mitochondrial respiratory chain complex III assembly"/>
    <property type="evidence" value="ECO:0007669"/>
    <property type="project" value="TreeGrafter"/>
</dbReference>
<dbReference type="PANTHER" id="PTHR12184">
    <property type="entry name" value="UBIQUINOL-CYTOCHROME C REDUCTASE COMPLEX ASSEMBLY FACTOR 1 FAMILY MEMBER"/>
    <property type="match status" value="1"/>
</dbReference>